<evidence type="ECO:0000313" key="2">
    <source>
        <dbReference type="EMBL" id="CAF2948458.1"/>
    </source>
</evidence>
<accession>A0A7R8H900</accession>
<proteinExistence type="predicted"/>
<dbReference type="Proteomes" id="UP000675881">
    <property type="component" value="Chromosome 5"/>
</dbReference>
<dbReference type="OrthoDB" id="20821at2759"/>
<dbReference type="PANTHER" id="PTHR21068:SF43">
    <property type="entry name" value="SPARTIN"/>
    <property type="match status" value="1"/>
</dbReference>
<protein>
    <submittedName>
        <fullName evidence="2">SPG20</fullName>
    </submittedName>
</protein>
<feature type="domain" description="Senescence" evidence="1">
    <location>
        <begin position="174"/>
        <end position="353"/>
    </location>
</feature>
<keyword evidence="3" id="KW-1185">Reference proteome</keyword>
<dbReference type="GO" id="GO:0005886">
    <property type="term" value="C:plasma membrane"/>
    <property type="evidence" value="ECO:0007669"/>
    <property type="project" value="TreeGrafter"/>
</dbReference>
<organism evidence="2 3">
    <name type="scientific">Lepeophtheirus salmonis</name>
    <name type="common">Salmon louse</name>
    <name type="synonym">Caligus salmonis</name>
    <dbReference type="NCBI Taxonomy" id="72036"/>
    <lineage>
        <taxon>Eukaryota</taxon>
        <taxon>Metazoa</taxon>
        <taxon>Ecdysozoa</taxon>
        <taxon>Arthropoda</taxon>
        <taxon>Crustacea</taxon>
        <taxon>Multicrustacea</taxon>
        <taxon>Hexanauplia</taxon>
        <taxon>Copepoda</taxon>
        <taxon>Siphonostomatoida</taxon>
        <taxon>Caligidae</taxon>
        <taxon>Lepeophtheirus</taxon>
    </lineage>
</organism>
<name>A0A7R8H900_LEPSM</name>
<dbReference type="EMBL" id="HG994584">
    <property type="protein sequence ID" value="CAF2948458.1"/>
    <property type="molecule type" value="Genomic_DNA"/>
</dbReference>
<reference evidence="2" key="1">
    <citation type="submission" date="2021-02" db="EMBL/GenBank/DDBJ databases">
        <authorList>
            <person name="Bekaert M."/>
        </authorList>
    </citation>
    <scope>NUCLEOTIDE SEQUENCE</scope>
    <source>
        <strain evidence="2">IoA-00</strain>
    </source>
</reference>
<evidence type="ECO:0000259" key="1">
    <source>
        <dbReference type="Pfam" id="PF06911"/>
    </source>
</evidence>
<gene>
    <name evidence="2" type="ORF">LSAA_10347</name>
</gene>
<dbReference type="GO" id="GO:0051301">
    <property type="term" value="P:cell division"/>
    <property type="evidence" value="ECO:0007669"/>
    <property type="project" value="TreeGrafter"/>
</dbReference>
<dbReference type="InterPro" id="IPR045036">
    <property type="entry name" value="Spartin-like"/>
</dbReference>
<dbReference type="Pfam" id="PF06911">
    <property type="entry name" value="Senescence"/>
    <property type="match status" value="1"/>
</dbReference>
<dbReference type="GO" id="GO:0030514">
    <property type="term" value="P:negative regulation of BMP signaling pathway"/>
    <property type="evidence" value="ECO:0007669"/>
    <property type="project" value="TreeGrafter"/>
</dbReference>
<dbReference type="AlphaFoldDB" id="A0A7R8H900"/>
<evidence type="ECO:0000313" key="3">
    <source>
        <dbReference type="Proteomes" id="UP000675881"/>
    </source>
</evidence>
<dbReference type="InterPro" id="IPR009686">
    <property type="entry name" value="Senescence/spartin_C"/>
</dbReference>
<sequence>MAEIKTLHTPEKSNYPIDEVIKGYSIALRQIKSRGDWPEAELQIKFRLKELKNEAIPTLVNEDVILPSNHQVNGLYIYKFNDSLDDNDSPTFLQISSWIYPLARGKSSIFRSPDGNYLFPDLVKSNWDNAIGLIFSKALTIDQKSMFDNMLNELVRPPGSMEQYETFSSQMSFGLVKGAEAIGVSMVKNGAINTSAALHSLTDNLKNKMSPQEEPLRVNPFVKTSLHVANWFGTGTLVLGKMLAPLVQTQSVKALSYLQNQPEERSKKQFDILSNVVDGTVTAVSTLYTAVENSAKVIAKNAANSTVQVVTHKYGVDVGDATNSALSSVGNAYLTAYNAGALTVKGVAKRTVKDTSKLSLNVSEDLVAGKVDPLKVMDKPKLDEEL</sequence>
<dbReference type="PANTHER" id="PTHR21068">
    <property type="entry name" value="SPARTIN"/>
    <property type="match status" value="1"/>
</dbReference>